<protein>
    <submittedName>
        <fullName evidence="1">Uncharacterized protein</fullName>
    </submittedName>
</protein>
<dbReference type="Proteomes" id="UP000076727">
    <property type="component" value="Unassembled WGS sequence"/>
</dbReference>
<gene>
    <name evidence="1" type="ORF">DAEQUDRAFT_608509</name>
</gene>
<accession>A0A165LIA7</accession>
<proteinExistence type="predicted"/>
<sequence length="116" mass="13009">MRGLSVQSEARGRGLKYRLRACDAHVGYTAKRPNERRMIHAFQSGCNSVSVAFGDSLLEFTGEMEHTAGNAIPGMWPRGPIPSHPRGESVWRNGRRKGPSRLVRACRRLLFVVDYV</sequence>
<keyword evidence="2" id="KW-1185">Reference proteome</keyword>
<dbReference type="EMBL" id="KV429128">
    <property type="protein sequence ID" value="KZT64453.1"/>
    <property type="molecule type" value="Genomic_DNA"/>
</dbReference>
<name>A0A165LIA7_9APHY</name>
<evidence type="ECO:0000313" key="2">
    <source>
        <dbReference type="Proteomes" id="UP000076727"/>
    </source>
</evidence>
<dbReference type="AlphaFoldDB" id="A0A165LIA7"/>
<evidence type="ECO:0000313" key="1">
    <source>
        <dbReference type="EMBL" id="KZT64453.1"/>
    </source>
</evidence>
<reference evidence="1 2" key="1">
    <citation type="journal article" date="2016" name="Mol. Biol. Evol.">
        <title>Comparative Genomics of Early-Diverging Mushroom-Forming Fungi Provides Insights into the Origins of Lignocellulose Decay Capabilities.</title>
        <authorList>
            <person name="Nagy L.G."/>
            <person name="Riley R."/>
            <person name="Tritt A."/>
            <person name="Adam C."/>
            <person name="Daum C."/>
            <person name="Floudas D."/>
            <person name="Sun H."/>
            <person name="Yadav J.S."/>
            <person name="Pangilinan J."/>
            <person name="Larsson K.H."/>
            <person name="Matsuura K."/>
            <person name="Barry K."/>
            <person name="Labutti K."/>
            <person name="Kuo R."/>
            <person name="Ohm R.A."/>
            <person name="Bhattacharya S.S."/>
            <person name="Shirouzu T."/>
            <person name="Yoshinaga Y."/>
            <person name="Martin F.M."/>
            <person name="Grigoriev I.V."/>
            <person name="Hibbett D.S."/>
        </authorList>
    </citation>
    <scope>NUCLEOTIDE SEQUENCE [LARGE SCALE GENOMIC DNA]</scope>
    <source>
        <strain evidence="1 2">L-15889</strain>
    </source>
</reference>
<organism evidence="1 2">
    <name type="scientific">Daedalea quercina L-15889</name>
    <dbReference type="NCBI Taxonomy" id="1314783"/>
    <lineage>
        <taxon>Eukaryota</taxon>
        <taxon>Fungi</taxon>
        <taxon>Dikarya</taxon>
        <taxon>Basidiomycota</taxon>
        <taxon>Agaricomycotina</taxon>
        <taxon>Agaricomycetes</taxon>
        <taxon>Polyporales</taxon>
        <taxon>Fomitopsis</taxon>
    </lineage>
</organism>